<reference evidence="1 2" key="1">
    <citation type="submission" date="2016-04" db="EMBL/GenBank/DDBJ databases">
        <title>Genome analyses suggest a sexual origin of heterokaryosis in a supposedly ancient asexual fungus.</title>
        <authorList>
            <person name="Ropars J."/>
            <person name="Sedzielewska K."/>
            <person name="Noel J."/>
            <person name="Charron P."/>
            <person name="Farinelli L."/>
            <person name="Marton T."/>
            <person name="Kruger M."/>
            <person name="Pelin A."/>
            <person name="Brachmann A."/>
            <person name="Corradi N."/>
        </authorList>
    </citation>
    <scope>NUCLEOTIDE SEQUENCE [LARGE SCALE GENOMIC DNA]</scope>
    <source>
        <strain evidence="1 2">A5</strain>
    </source>
</reference>
<dbReference type="AlphaFoldDB" id="A0A2N0PAK2"/>
<feature type="non-terminal residue" evidence="1">
    <location>
        <position position="1"/>
    </location>
</feature>
<organism evidence="1 2">
    <name type="scientific">Rhizophagus irregularis</name>
    <dbReference type="NCBI Taxonomy" id="588596"/>
    <lineage>
        <taxon>Eukaryota</taxon>
        <taxon>Fungi</taxon>
        <taxon>Fungi incertae sedis</taxon>
        <taxon>Mucoromycota</taxon>
        <taxon>Glomeromycotina</taxon>
        <taxon>Glomeromycetes</taxon>
        <taxon>Glomerales</taxon>
        <taxon>Glomeraceae</taxon>
        <taxon>Rhizophagus</taxon>
    </lineage>
</organism>
<protein>
    <submittedName>
        <fullName evidence="1">Uncharacterized protein</fullName>
    </submittedName>
</protein>
<evidence type="ECO:0000313" key="2">
    <source>
        <dbReference type="Proteomes" id="UP000232722"/>
    </source>
</evidence>
<dbReference type="Proteomes" id="UP000232722">
    <property type="component" value="Unassembled WGS sequence"/>
</dbReference>
<sequence length="116" mass="14053">SYELENSSEEELEIIIGDKSWKFSELKKKTSSIDEDQLRYIWKIGIKLMIEMDILVTKIFIDKVQEIEEMDEEEKELKIKEWLEKEIVICKRCGNRRFEMDKMDSECEECKMNRMS</sequence>
<dbReference type="EMBL" id="LLXJ01001108">
    <property type="protein sequence ID" value="PKC03853.1"/>
    <property type="molecule type" value="Genomic_DNA"/>
</dbReference>
<proteinExistence type="predicted"/>
<name>A0A2N0PAK2_9GLOM</name>
<evidence type="ECO:0000313" key="1">
    <source>
        <dbReference type="EMBL" id="PKC03853.1"/>
    </source>
</evidence>
<reference evidence="1 2" key="2">
    <citation type="submission" date="2017-09" db="EMBL/GenBank/DDBJ databases">
        <title>Extensive intraspecific genome diversity in a model arbuscular mycorrhizal fungus.</title>
        <authorList>
            <person name="Chen E.C."/>
            <person name="Morin E."/>
            <person name="Beaudet D."/>
            <person name="Noel J."/>
            <person name="Ndikumana S."/>
            <person name="Charron P."/>
            <person name="St-Onge C."/>
            <person name="Giorgi J."/>
            <person name="Grigoriev I.V."/>
            <person name="Roux C."/>
            <person name="Martin F.M."/>
            <person name="Corradi N."/>
        </authorList>
    </citation>
    <scope>NUCLEOTIDE SEQUENCE [LARGE SCALE GENOMIC DNA]</scope>
    <source>
        <strain evidence="1 2">A5</strain>
    </source>
</reference>
<comment type="caution">
    <text evidence="1">The sequence shown here is derived from an EMBL/GenBank/DDBJ whole genome shotgun (WGS) entry which is preliminary data.</text>
</comment>
<accession>A0A2N0PAK2</accession>
<gene>
    <name evidence="1" type="ORF">RhiirA5_423110</name>
</gene>